<dbReference type="GO" id="GO:0046872">
    <property type="term" value="F:metal ion binding"/>
    <property type="evidence" value="ECO:0007669"/>
    <property type="project" value="UniProtKB-KW"/>
</dbReference>
<feature type="domain" description="Cupin type-1" evidence="4">
    <location>
        <begin position="232"/>
        <end position="373"/>
    </location>
</feature>
<reference evidence="5 6" key="1">
    <citation type="journal article" date="2019" name="Emerg. Microbes Infect.">
        <title>Comprehensive subspecies identification of 175 nontuberculous mycobacteria species based on 7547 genomic profiles.</title>
        <authorList>
            <person name="Matsumoto Y."/>
            <person name="Kinjo T."/>
            <person name="Motooka D."/>
            <person name="Nabeya D."/>
            <person name="Jung N."/>
            <person name="Uechi K."/>
            <person name="Horii T."/>
            <person name="Iida T."/>
            <person name="Fujita J."/>
            <person name="Nakamura S."/>
        </authorList>
    </citation>
    <scope>NUCLEOTIDE SEQUENCE [LARGE SCALE GENOMIC DNA]</scope>
    <source>
        <strain evidence="5 6">JCM 17783</strain>
    </source>
</reference>
<evidence type="ECO:0000256" key="1">
    <source>
        <dbReference type="ARBA" id="ARBA00022723"/>
    </source>
</evidence>
<sequence length="392" mass="42744">MTTTEPDNAAPTIRGEVGATVLGPDNVPIGAQNPGSPDTDAGSLPNLKWSFAASHNRLLNGGWARETTVRELPVATTLAGVNMRLKAGAYRELHWHREAEWAFMLAGSARIAAIDPQGRNFIDDIGRGDLWNFRAGFPHSIQALEDCEFLLVFDDGNFSENETFLVTDWFAHTPKHILAKNFGVPRSAFDDIPTAGDIDHTRYIFPGEVPGALVDDIAAVQSPHGTAEPMSYRLLAQDPIEVPGGSIRIADSNNFPAASTIAAAWVELAPGAVREMHWHPDNDEWQYWVSGHARMTVFGSSGKARTFDYYAGDVAYVPSAMGHYFENVGDESVQMLELFRSDHFADVSANQWLALTPPEVVGATLNLDRSTIDALRKDKPLIMPGGGDDGNF</sequence>
<feature type="active site" description="Proton donor" evidence="2">
    <location>
        <position position="337"/>
    </location>
</feature>
<dbReference type="PANTHER" id="PTHR35848">
    <property type="entry name" value="OXALATE-BINDING PROTEIN"/>
    <property type="match status" value="1"/>
</dbReference>
<feature type="binding site" evidence="3">
    <location>
        <position position="139"/>
    </location>
    <ligand>
        <name>Mn(2+)</name>
        <dbReference type="ChEBI" id="CHEBI:29035"/>
        <label>1</label>
    </ligand>
</feature>
<dbReference type="EMBL" id="AP022587">
    <property type="protein sequence ID" value="BBY23124.1"/>
    <property type="molecule type" value="Genomic_DNA"/>
</dbReference>
<feature type="binding site" evidence="3">
    <location>
        <position position="323"/>
    </location>
    <ligand>
        <name>Mn(2+)</name>
        <dbReference type="ChEBI" id="CHEBI:29035"/>
        <label>2</label>
    </ligand>
</feature>
<feature type="binding site" evidence="3">
    <location>
        <position position="96"/>
    </location>
    <ligand>
        <name>Mn(2+)</name>
        <dbReference type="ChEBI" id="CHEBI:29035"/>
        <label>1</label>
    </ligand>
</feature>
<keyword evidence="3" id="KW-0464">Manganese</keyword>
<evidence type="ECO:0000313" key="5">
    <source>
        <dbReference type="EMBL" id="BBY23124.1"/>
    </source>
</evidence>
<keyword evidence="1 3" id="KW-0479">Metal-binding</keyword>
<name>A0A7I7Q9Y4_9MYCO</name>
<evidence type="ECO:0000256" key="3">
    <source>
        <dbReference type="PIRSR" id="PIRSR617774-2"/>
    </source>
</evidence>
<keyword evidence="6" id="KW-1185">Reference proteome</keyword>
<dbReference type="InterPro" id="IPR006045">
    <property type="entry name" value="Cupin_1"/>
</dbReference>
<evidence type="ECO:0000259" key="4">
    <source>
        <dbReference type="SMART" id="SM00835"/>
    </source>
</evidence>
<proteinExistence type="predicted"/>
<dbReference type="Pfam" id="PF00190">
    <property type="entry name" value="Cupin_1"/>
    <property type="match status" value="2"/>
</dbReference>
<dbReference type="CDD" id="cd20304">
    <property type="entry name" value="cupin_OxDC_N"/>
    <property type="match status" value="1"/>
</dbReference>
<dbReference type="NCBIfam" id="TIGR03404">
    <property type="entry name" value="bicupin_oxalic"/>
    <property type="match status" value="1"/>
</dbReference>
<dbReference type="PANTHER" id="PTHR35848:SF9">
    <property type="entry name" value="SLL1358 PROTEIN"/>
    <property type="match status" value="1"/>
</dbReference>
<feature type="binding site" evidence="3">
    <location>
        <position position="279"/>
    </location>
    <ligand>
        <name>Mn(2+)</name>
        <dbReference type="ChEBI" id="CHEBI:29035"/>
        <label>2</label>
    </ligand>
</feature>
<dbReference type="CDD" id="cd20305">
    <property type="entry name" value="cupin_OxDC_C"/>
    <property type="match status" value="1"/>
</dbReference>
<dbReference type="InterPro" id="IPR011051">
    <property type="entry name" value="RmlC_Cupin_sf"/>
</dbReference>
<dbReference type="KEGG" id="msto:MSTO_33290"/>
<dbReference type="InterPro" id="IPR017774">
    <property type="entry name" value="Bicupin_oxalate_deCO2ase/Oxase"/>
</dbReference>
<feature type="binding site" evidence="3">
    <location>
        <position position="100"/>
    </location>
    <ligand>
        <name>Mn(2+)</name>
        <dbReference type="ChEBI" id="CHEBI:29035"/>
        <label>1</label>
    </ligand>
</feature>
<gene>
    <name evidence="5" type="primary">oxdC</name>
    <name evidence="5" type="ORF">MSTO_33290</name>
</gene>
<dbReference type="RefSeq" id="WP_163790960.1">
    <property type="nucleotide sequence ID" value="NZ_AP022587.1"/>
</dbReference>
<dbReference type="Proteomes" id="UP000467130">
    <property type="component" value="Chromosome"/>
</dbReference>
<dbReference type="InterPro" id="IPR051610">
    <property type="entry name" value="GPI/OXD"/>
</dbReference>
<feature type="binding site" evidence="3">
    <location>
        <position position="277"/>
    </location>
    <ligand>
        <name>Mn(2+)</name>
        <dbReference type="ChEBI" id="CHEBI:29035"/>
        <label>2</label>
    </ligand>
</feature>
<dbReference type="InterPro" id="IPR014710">
    <property type="entry name" value="RmlC-like_jellyroll"/>
</dbReference>
<organism evidence="5 6">
    <name type="scientific">Mycobacterium stomatepiae</name>
    <dbReference type="NCBI Taxonomy" id="470076"/>
    <lineage>
        <taxon>Bacteria</taxon>
        <taxon>Bacillati</taxon>
        <taxon>Actinomycetota</taxon>
        <taxon>Actinomycetes</taxon>
        <taxon>Mycobacteriales</taxon>
        <taxon>Mycobacteriaceae</taxon>
        <taxon>Mycobacterium</taxon>
        <taxon>Mycobacterium simiae complex</taxon>
    </lineage>
</organism>
<feature type="domain" description="Cupin type-1" evidence="4">
    <location>
        <begin position="51"/>
        <end position="190"/>
    </location>
</feature>
<dbReference type="SUPFAM" id="SSF51182">
    <property type="entry name" value="RmlC-like cupins"/>
    <property type="match status" value="1"/>
</dbReference>
<protein>
    <submittedName>
        <fullName evidence="5">Oxalate decarboxylase OxdC</fullName>
    </submittedName>
</protein>
<evidence type="ECO:0000256" key="2">
    <source>
        <dbReference type="PIRSR" id="PIRSR617774-1"/>
    </source>
</evidence>
<dbReference type="SMART" id="SM00835">
    <property type="entry name" value="Cupin_1"/>
    <property type="match status" value="2"/>
</dbReference>
<comment type="cofactor">
    <cofactor evidence="3">
        <name>Mn(2+)</name>
        <dbReference type="ChEBI" id="CHEBI:29035"/>
    </cofactor>
    <text evidence="3">Binds 2 manganese ions per subunit.</text>
</comment>
<dbReference type="GO" id="GO:0033609">
    <property type="term" value="P:oxalate metabolic process"/>
    <property type="evidence" value="ECO:0007669"/>
    <property type="project" value="InterPro"/>
</dbReference>
<accession>A0A7I7Q9Y4</accession>
<dbReference type="AlphaFoldDB" id="A0A7I7Q9Y4"/>
<dbReference type="Gene3D" id="2.60.120.10">
    <property type="entry name" value="Jelly Rolls"/>
    <property type="match status" value="2"/>
</dbReference>
<feature type="binding site" evidence="3">
    <location>
        <position position="284"/>
    </location>
    <ligand>
        <name>Mn(2+)</name>
        <dbReference type="ChEBI" id="CHEBI:29035"/>
        <label>2</label>
    </ligand>
</feature>
<evidence type="ECO:0000313" key="6">
    <source>
        <dbReference type="Proteomes" id="UP000467130"/>
    </source>
</evidence>
<feature type="binding site" evidence="3">
    <location>
        <position position="94"/>
    </location>
    <ligand>
        <name>Mn(2+)</name>
        <dbReference type="ChEBI" id="CHEBI:29035"/>
        <label>1</label>
    </ligand>
</feature>